<dbReference type="Proteomes" id="UP000028123">
    <property type="component" value="Unassembled WGS sequence"/>
</dbReference>
<comment type="caution">
    <text evidence="2">The sequence shown here is derived from an EMBL/GenBank/DDBJ whole genome shotgun (WGS) entry which is preliminary data.</text>
</comment>
<evidence type="ECO:0000256" key="1">
    <source>
        <dbReference type="SAM" id="Phobius"/>
    </source>
</evidence>
<keyword evidence="1" id="KW-0812">Transmembrane</keyword>
<dbReference type="EMBL" id="JNVM01000021">
    <property type="protein sequence ID" value="KEQ23502.1"/>
    <property type="molecule type" value="Genomic_DNA"/>
</dbReference>
<dbReference type="OrthoDB" id="2638908at2"/>
<dbReference type="AlphaFoldDB" id="A0A081NYH9"/>
<reference evidence="2 3" key="1">
    <citation type="submission" date="2014-06" db="EMBL/GenBank/DDBJ databases">
        <title>Draft genome sequence of Paenibacillus sp. MSt1.</title>
        <authorList>
            <person name="Aw Y.K."/>
            <person name="Ong K.S."/>
            <person name="Gan H.M."/>
            <person name="Lee S.M."/>
        </authorList>
    </citation>
    <scope>NUCLEOTIDE SEQUENCE [LARGE SCALE GENOMIC DNA]</scope>
    <source>
        <strain evidence="2 3">MSt1</strain>
    </source>
</reference>
<dbReference type="RefSeq" id="WP_036687945.1">
    <property type="nucleotide sequence ID" value="NZ_JNVM01000021.1"/>
</dbReference>
<proteinExistence type="predicted"/>
<keyword evidence="1" id="KW-1133">Transmembrane helix</keyword>
<sequence length="171" mass="19898">MNKRKAWIIWGLLFVGIVTILYLNFNQNDKFDIIAAYVNTNVTFDKDSLQTYPEDKFEVVVCTDKMQKTHIFLLKNNKVLTSTSFVNAPLNEKIVDWQISKNPQLNYFLLSGRLNDAIESLKVNGTKSQDLKIIQYNHEKMFYSLSEDIREPIDIQAKNKDGNIIYKTLPK</sequence>
<name>A0A081NYH9_9BACL</name>
<evidence type="ECO:0000313" key="3">
    <source>
        <dbReference type="Proteomes" id="UP000028123"/>
    </source>
</evidence>
<feature type="transmembrane region" description="Helical" evidence="1">
    <location>
        <begin position="7"/>
        <end position="25"/>
    </location>
</feature>
<keyword evidence="1" id="KW-0472">Membrane</keyword>
<protein>
    <submittedName>
        <fullName evidence="2">Uncharacterized protein</fullName>
    </submittedName>
</protein>
<organism evidence="2 3">
    <name type="scientific">Paenibacillus tyrfis</name>
    <dbReference type="NCBI Taxonomy" id="1501230"/>
    <lineage>
        <taxon>Bacteria</taxon>
        <taxon>Bacillati</taxon>
        <taxon>Bacillota</taxon>
        <taxon>Bacilli</taxon>
        <taxon>Bacillales</taxon>
        <taxon>Paenibacillaceae</taxon>
        <taxon>Paenibacillus</taxon>
    </lineage>
</organism>
<evidence type="ECO:0000313" key="2">
    <source>
        <dbReference type="EMBL" id="KEQ23502.1"/>
    </source>
</evidence>
<keyword evidence="3" id="KW-1185">Reference proteome</keyword>
<gene>
    <name evidence="2" type="ORF">ET33_15315</name>
</gene>
<accession>A0A081NYH9</accession>